<dbReference type="Proteomes" id="UP000694005">
    <property type="component" value="Chromosome A08"/>
</dbReference>
<dbReference type="Gramene" id="A08p25330.2_BraZ1">
    <property type="protein sequence ID" value="A08p25330.2_BraZ1.CDS.1"/>
    <property type="gene ID" value="A08g25330.2_BraZ1"/>
</dbReference>
<gene>
    <name evidence="2" type="ORF">BRAPAZ1V2_A08P25330.2</name>
</gene>
<organism evidence="2 3">
    <name type="scientific">Brassica campestris</name>
    <name type="common">Field mustard</name>
    <dbReference type="NCBI Taxonomy" id="3711"/>
    <lineage>
        <taxon>Eukaryota</taxon>
        <taxon>Viridiplantae</taxon>
        <taxon>Streptophyta</taxon>
        <taxon>Embryophyta</taxon>
        <taxon>Tracheophyta</taxon>
        <taxon>Spermatophyta</taxon>
        <taxon>Magnoliopsida</taxon>
        <taxon>eudicotyledons</taxon>
        <taxon>Gunneridae</taxon>
        <taxon>Pentapetalae</taxon>
        <taxon>rosids</taxon>
        <taxon>malvids</taxon>
        <taxon>Brassicales</taxon>
        <taxon>Brassicaceae</taxon>
        <taxon>Brassiceae</taxon>
        <taxon>Brassica</taxon>
    </lineage>
</organism>
<dbReference type="InterPro" id="IPR026960">
    <property type="entry name" value="RVT-Znf"/>
</dbReference>
<evidence type="ECO:0000313" key="2">
    <source>
        <dbReference type="EMBL" id="CAG7898867.1"/>
    </source>
</evidence>
<evidence type="ECO:0000259" key="1">
    <source>
        <dbReference type="Pfam" id="PF13966"/>
    </source>
</evidence>
<accession>A0A8D9M4Z7</accession>
<reference evidence="2 3" key="1">
    <citation type="submission" date="2021-07" db="EMBL/GenBank/DDBJ databases">
        <authorList>
            <consortium name="Genoscope - CEA"/>
            <person name="William W."/>
        </authorList>
    </citation>
    <scope>NUCLEOTIDE SEQUENCE [LARGE SCALE GENOMIC DNA]</scope>
</reference>
<protein>
    <recommendedName>
        <fullName evidence="1">Reverse transcriptase zinc-binding domain-containing protein</fullName>
    </recommendedName>
</protein>
<evidence type="ECO:0000313" key="3">
    <source>
        <dbReference type="Proteomes" id="UP000694005"/>
    </source>
</evidence>
<proteinExistence type="predicted"/>
<dbReference type="EMBL" id="LS974624">
    <property type="protein sequence ID" value="CAG7898867.1"/>
    <property type="molecule type" value="Genomic_DNA"/>
</dbReference>
<name>A0A8D9M4Z7_BRACM</name>
<feature type="domain" description="Reverse transcriptase zinc-binding" evidence="1">
    <location>
        <begin position="41"/>
        <end position="87"/>
    </location>
</feature>
<dbReference type="Pfam" id="PF13966">
    <property type="entry name" value="zf-RVT"/>
    <property type="match status" value="1"/>
</dbReference>
<sequence length="99" mass="11462">MRSGLFHLDTTKNTDIFSKVRLLLSTNSKDPIDNYILGITKLELAKYVWSPKLLPKVNMFIWRCALNNLPTRENLRKDVYPLDPLACSSFRTTLQFSLT</sequence>
<dbReference type="AlphaFoldDB" id="A0A8D9M4Z7"/>